<gene>
    <name evidence="2" type="ORF">SAMN06265380_107106</name>
</gene>
<evidence type="ECO:0000313" key="3">
    <source>
        <dbReference type="Proteomes" id="UP000319555"/>
    </source>
</evidence>
<sequence>MKRVTRHLSLERRRLSLIAALAFASGFTLYSHIEATRFGLPVPVVIGLIYMAVIVCATALSTYFLPGLRRVTDTVAMTRLAFALWVAGTQSHEIAASPTISAAVVVGGAIFVLQTGSLVQKLAGNRPDFGFVPHIVGNTRLFLAWLDNACEYQGARVQPVFAGKTPRTVV</sequence>
<name>A0A521DTE7_9RHOB</name>
<evidence type="ECO:0000313" key="2">
    <source>
        <dbReference type="EMBL" id="SMO74381.1"/>
    </source>
</evidence>
<dbReference type="EMBL" id="FXTE01000007">
    <property type="protein sequence ID" value="SMO74381.1"/>
    <property type="molecule type" value="Genomic_DNA"/>
</dbReference>
<evidence type="ECO:0000256" key="1">
    <source>
        <dbReference type="SAM" id="Phobius"/>
    </source>
</evidence>
<keyword evidence="1" id="KW-1133">Transmembrane helix</keyword>
<dbReference type="AlphaFoldDB" id="A0A521DTE7"/>
<feature type="transmembrane region" description="Helical" evidence="1">
    <location>
        <begin position="41"/>
        <end position="64"/>
    </location>
</feature>
<protein>
    <submittedName>
        <fullName evidence="2">Uncharacterized protein</fullName>
    </submittedName>
</protein>
<keyword evidence="3" id="KW-1185">Reference proteome</keyword>
<proteinExistence type="predicted"/>
<keyword evidence="1" id="KW-0812">Transmembrane</keyword>
<organism evidence="2 3">
    <name type="scientific">Ruegeria faecimaris</name>
    <dbReference type="NCBI Taxonomy" id="686389"/>
    <lineage>
        <taxon>Bacteria</taxon>
        <taxon>Pseudomonadati</taxon>
        <taxon>Pseudomonadota</taxon>
        <taxon>Alphaproteobacteria</taxon>
        <taxon>Rhodobacterales</taxon>
        <taxon>Roseobacteraceae</taxon>
        <taxon>Ruegeria</taxon>
    </lineage>
</organism>
<accession>A0A521DTE7</accession>
<dbReference type="OrthoDB" id="9872157at2"/>
<keyword evidence="1" id="KW-0472">Membrane</keyword>
<reference evidence="2 3" key="1">
    <citation type="submission" date="2017-05" db="EMBL/GenBank/DDBJ databases">
        <authorList>
            <person name="Varghese N."/>
            <person name="Submissions S."/>
        </authorList>
    </citation>
    <scope>NUCLEOTIDE SEQUENCE [LARGE SCALE GENOMIC DNA]</scope>
    <source>
        <strain evidence="2 3">DSM 28009</strain>
    </source>
</reference>
<dbReference type="RefSeq" id="WP_142637807.1">
    <property type="nucleotide sequence ID" value="NZ_CANLVA010000006.1"/>
</dbReference>
<dbReference type="Proteomes" id="UP000319555">
    <property type="component" value="Unassembled WGS sequence"/>
</dbReference>